<dbReference type="NCBIfam" id="NF008955">
    <property type="entry name" value="PRK12297.1"/>
    <property type="match status" value="1"/>
</dbReference>
<comment type="cofactor">
    <cofactor evidence="1 9">
        <name>Mg(2+)</name>
        <dbReference type="ChEBI" id="CHEBI:18420"/>
    </cofactor>
</comment>
<proteinExistence type="inferred from homology"/>
<evidence type="ECO:0000313" key="14">
    <source>
        <dbReference type="Proteomes" id="UP000290909"/>
    </source>
</evidence>
<dbReference type="KEGG" id="ahk:NCTC10172_00648"/>
<dbReference type="STRING" id="1408416.GCA_000702765_00837"/>
<dbReference type="PANTHER" id="PTHR11702:SF31">
    <property type="entry name" value="MITOCHONDRIAL RIBOSOME-ASSOCIATED GTPASE 2"/>
    <property type="match status" value="1"/>
</dbReference>
<dbReference type="InterPro" id="IPR036726">
    <property type="entry name" value="GTP1_OBG_dom_sf"/>
</dbReference>
<feature type="binding site" evidence="9">
    <location>
        <begin position="212"/>
        <end position="215"/>
    </location>
    <ligand>
        <name>GTP</name>
        <dbReference type="ChEBI" id="CHEBI:37565"/>
    </ligand>
</feature>
<dbReference type="SUPFAM" id="SSF102741">
    <property type="entry name" value="Obg GTP-binding protein C-terminal domain"/>
    <property type="match status" value="1"/>
</dbReference>
<dbReference type="Pfam" id="PF01018">
    <property type="entry name" value="GTP1_OBG"/>
    <property type="match status" value="1"/>
</dbReference>
<dbReference type="NCBIfam" id="NF008956">
    <property type="entry name" value="PRK12299.1"/>
    <property type="match status" value="1"/>
</dbReference>
<dbReference type="Gene3D" id="3.40.50.300">
    <property type="entry name" value="P-loop containing nucleotide triphosphate hydrolases"/>
    <property type="match status" value="1"/>
</dbReference>
<dbReference type="InterPro" id="IPR006073">
    <property type="entry name" value="GTP-bd"/>
</dbReference>
<dbReference type="NCBIfam" id="TIGR02729">
    <property type="entry name" value="Obg_CgtA"/>
    <property type="match status" value="1"/>
</dbReference>
<feature type="domain" description="OCT" evidence="11">
    <location>
        <begin position="341"/>
        <end position="419"/>
    </location>
</feature>
<evidence type="ECO:0000313" key="13">
    <source>
        <dbReference type="EMBL" id="VEU82629.1"/>
    </source>
</evidence>
<keyword evidence="5 9" id="KW-0547">Nucleotide-binding</keyword>
<feature type="binding site" evidence="9">
    <location>
        <begin position="166"/>
        <end position="173"/>
    </location>
    <ligand>
        <name>GTP</name>
        <dbReference type="ChEBI" id="CHEBI:37565"/>
    </ligand>
</feature>
<dbReference type="NCBIfam" id="TIGR00231">
    <property type="entry name" value="small_GTP"/>
    <property type="match status" value="1"/>
</dbReference>
<dbReference type="NCBIfam" id="TIGR03595">
    <property type="entry name" value="Obg_CgtA_exten"/>
    <property type="match status" value="1"/>
</dbReference>
<feature type="binding site" evidence="9">
    <location>
        <position position="193"/>
    </location>
    <ligand>
        <name>Mg(2+)</name>
        <dbReference type="ChEBI" id="CHEBI:18420"/>
    </ligand>
</feature>
<organism evidence="13 14">
    <name type="scientific">Acholeplasma hippikon</name>
    <dbReference type="NCBI Taxonomy" id="264636"/>
    <lineage>
        <taxon>Bacteria</taxon>
        <taxon>Bacillati</taxon>
        <taxon>Mycoplasmatota</taxon>
        <taxon>Mollicutes</taxon>
        <taxon>Acholeplasmatales</taxon>
        <taxon>Acholeplasmataceae</taxon>
        <taxon>Acholeplasma</taxon>
    </lineage>
</organism>
<dbReference type="Gene3D" id="3.30.300.350">
    <property type="entry name" value="GTP-binding protein OBG, C-terminal domain"/>
    <property type="match status" value="1"/>
</dbReference>
<keyword evidence="4 9" id="KW-0479">Metal-binding</keyword>
<keyword evidence="7 9" id="KW-0460">Magnesium</keyword>
<dbReference type="FunFam" id="2.70.210.12:FF:000001">
    <property type="entry name" value="GTPase Obg"/>
    <property type="match status" value="1"/>
</dbReference>
<dbReference type="CDD" id="cd01898">
    <property type="entry name" value="Obg"/>
    <property type="match status" value="1"/>
</dbReference>
<comment type="subunit">
    <text evidence="9">Monomer.</text>
</comment>
<dbReference type="PRINTS" id="PR00326">
    <property type="entry name" value="GTP1OBG"/>
</dbReference>
<feature type="domain" description="Obg" evidence="12">
    <location>
        <begin position="2"/>
        <end position="159"/>
    </location>
</feature>
<dbReference type="GO" id="GO:0003924">
    <property type="term" value="F:GTPase activity"/>
    <property type="evidence" value="ECO:0007669"/>
    <property type="project" value="UniProtKB-UniRule"/>
</dbReference>
<keyword evidence="14" id="KW-1185">Reference proteome</keyword>
<protein>
    <recommendedName>
        <fullName evidence="9">GTPase Obg</fullName>
        <ecNumber evidence="9">3.6.5.-</ecNumber>
    </recommendedName>
    <alternativeName>
        <fullName evidence="9">GTP-binding protein Obg</fullName>
    </alternativeName>
</protein>
<dbReference type="EC" id="3.6.5.-" evidence="9"/>
<dbReference type="Gene3D" id="2.70.210.12">
    <property type="entry name" value="GTP1/OBG domain"/>
    <property type="match status" value="1"/>
</dbReference>
<evidence type="ECO:0000256" key="3">
    <source>
        <dbReference type="ARBA" id="ARBA00022490"/>
    </source>
</evidence>
<dbReference type="GO" id="GO:0000287">
    <property type="term" value="F:magnesium ion binding"/>
    <property type="evidence" value="ECO:0007669"/>
    <property type="project" value="InterPro"/>
</dbReference>
<accession>A0A449BJK0</accession>
<dbReference type="Proteomes" id="UP000290909">
    <property type="component" value="Chromosome"/>
</dbReference>
<keyword evidence="6 9" id="KW-0378">Hydrolase</keyword>
<keyword evidence="8 9" id="KW-0342">GTP-binding</keyword>
<reference evidence="13 14" key="1">
    <citation type="submission" date="2019-01" db="EMBL/GenBank/DDBJ databases">
        <authorList>
            <consortium name="Pathogen Informatics"/>
        </authorList>
    </citation>
    <scope>NUCLEOTIDE SEQUENCE [LARGE SCALE GENOMIC DNA]</scope>
    <source>
        <strain evidence="13 14">NCTC10172</strain>
    </source>
</reference>
<evidence type="ECO:0000256" key="9">
    <source>
        <dbReference type="HAMAP-Rule" id="MF_01454"/>
    </source>
</evidence>
<dbReference type="InterPro" id="IPR027417">
    <property type="entry name" value="P-loop_NTPase"/>
</dbReference>
<dbReference type="SUPFAM" id="SSF52540">
    <property type="entry name" value="P-loop containing nucleoside triphosphate hydrolases"/>
    <property type="match status" value="1"/>
</dbReference>
<evidence type="ECO:0000256" key="5">
    <source>
        <dbReference type="ARBA" id="ARBA00022741"/>
    </source>
</evidence>
<dbReference type="PROSITE" id="PS51883">
    <property type="entry name" value="OBG"/>
    <property type="match status" value="1"/>
</dbReference>
<dbReference type="PROSITE" id="PS51710">
    <property type="entry name" value="G_OBG"/>
    <property type="match status" value="1"/>
</dbReference>
<evidence type="ECO:0000259" key="11">
    <source>
        <dbReference type="PROSITE" id="PS51881"/>
    </source>
</evidence>
<dbReference type="PIRSF" id="PIRSF002401">
    <property type="entry name" value="GTP_bd_Obg/CgtA"/>
    <property type="match status" value="1"/>
</dbReference>
<name>A0A449BJK0_9MOLU</name>
<feature type="binding site" evidence="9">
    <location>
        <begin position="191"/>
        <end position="195"/>
    </location>
    <ligand>
        <name>GTP</name>
        <dbReference type="ChEBI" id="CHEBI:37565"/>
    </ligand>
</feature>
<dbReference type="InterPro" id="IPR006169">
    <property type="entry name" value="GTP1_OBG_dom"/>
</dbReference>
<evidence type="ECO:0000256" key="6">
    <source>
        <dbReference type="ARBA" id="ARBA00022801"/>
    </source>
</evidence>
<dbReference type="PANTHER" id="PTHR11702">
    <property type="entry name" value="DEVELOPMENTALLY REGULATED GTP-BINDING PROTEIN-RELATED"/>
    <property type="match status" value="1"/>
</dbReference>
<feature type="binding site" evidence="9">
    <location>
        <begin position="279"/>
        <end position="282"/>
    </location>
    <ligand>
        <name>GTP</name>
        <dbReference type="ChEBI" id="CHEBI:37565"/>
    </ligand>
</feature>
<dbReference type="InterPro" id="IPR045086">
    <property type="entry name" value="OBG_GTPase"/>
</dbReference>
<evidence type="ECO:0000256" key="1">
    <source>
        <dbReference type="ARBA" id="ARBA00001946"/>
    </source>
</evidence>
<dbReference type="PROSITE" id="PS51881">
    <property type="entry name" value="OCT"/>
    <property type="match status" value="1"/>
</dbReference>
<dbReference type="AlphaFoldDB" id="A0A449BJK0"/>
<gene>
    <name evidence="9 13" type="primary">obg</name>
    <name evidence="13" type="ORF">NCTC10172_00648</name>
</gene>
<evidence type="ECO:0000256" key="2">
    <source>
        <dbReference type="ARBA" id="ARBA00007699"/>
    </source>
</evidence>
<dbReference type="NCBIfam" id="NF008954">
    <property type="entry name" value="PRK12296.1"/>
    <property type="match status" value="1"/>
</dbReference>
<dbReference type="RefSeq" id="WP_035369222.1">
    <property type="nucleotide sequence ID" value="NZ_LR215050.1"/>
</dbReference>
<dbReference type="GO" id="GO:0005525">
    <property type="term" value="F:GTP binding"/>
    <property type="evidence" value="ECO:0007669"/>
    <property type="project" value="UniProtKB-UniRule"/>
</dbReference>
<dbReference type="HAMAP" id="MF_01454">
    <property type="entry name" value="GTPase_Obg"/>
    <property type="match status" value="1"/>
</dbReference>
<evidence type="ECO:0000256" key="8">
    <source>
        <dbReference type="ARBA" id="ARBA00023134"/>
    </source>
</evidence>
<dbReference type="GO" id="GO:0042254">
    <property type="term" value="P:ribosome biogenesis"/>
    <property type="evidence" value="ECO:0007669"/>
    <property type="project" value="UniProtKB-UniRule"/>
</dbReference>
<dbReference type="GO" id="GO:0005737">
    <property type="term" value="C:cytoplasm"/>
    <property type="evidence" value="ECO:0007669"/>
    <property type="project" value="UniProtKB-SubCell"/>
</dbReference>
<comment type="function">
    <text evidence="9">An essential GTPase which binds GTP, GDP and possibly (p)ppGpp with moderate affinity, with high nucleotide exchange rates and a fairly low GTP hydrolysis rate. Plays a role in control of the cell cycle, stress response, ribosome biogenesis and in those bacteria that undergo differentiation, in morphogenesis control.</text>
</comment>
<comment type="subcellular location">
    <subcellularLocation>
        <location evidence="9">Cytoplasm</location>
    </subcellularLocation>
</comment>
<comment type="similarity">
    <text evidence="2 9">Belongs to the TRAFAC class OBG-HflX-like GTPase superfamily. OBG GTPase family.</text>
</comment>
<evidence type="ECO:0000256" key="4">
    <source>
        <dbReference type="ARBA" id="ARBA00022723"/>
    </source>
</evidence>
<dbReference type="InterPro" id="IPR036346">
    <property type="entry name" value="GTP-bd_prot_GTP1/OBG_C_sf"/>
</dbReference>
<feature type="binding site" evidence="9">
    <location>
        <begin position="306"/>
        <end position="308"/>
    </location>
    <ligand>
        <name>GTP</name>
        <dbReference type="ChEBI" id="CHEBI:37565"/>
    </ligand>
</feature>
<evidence type="ECO:0000259" key="12">
    <source>
        <dbReference type="PROSITE" id="PS51883"/>
    </source>
</evidence>
<dbReference type="SUPFAM" id="SSF82051">
    <property type="entry name" value="Obg GTP-binding protein N-terminal domain"/>
    <property type="match status" value="1"/>
</dbReference>
<feature type="domain" description="OBG-type G" evidence="10">
    <location>
        <begin position="160"/>
        <end position="325"/>
    </location>
</feature>
<evidence type="ECO:0000256" key="7">
    <source>
        <dbReference type="ARBA" id="ARBA00022842"/>
    </source>
</evidence>
<keyword evidence="3 9" id="KW-0963">Cytoplasm</keyword>
<evidence type="ECO:0000259" key="10">
    <source>
        <dbReference type="PROSITE" id="PS51710"/>
    </source>
</evidence>
<sequence length="419" mass="46468">MSLFVDEVVVEVKAGRGGNGKVAFRREAHVEFGGPFGGNGGNGGNIYFVGDEGKNTLIDLKYNRHIRAQHGANGEIKGMHGANAEHTYVRVPLGTIVYDEKNNLIGEVLYHGQELLVAKGGKGGRGNIAFATNKNQAPDFAEQGDPGQTFRAKVELQVLADVGLLGYPSVGKSTLISSISNAKAKIAPYPFTTLSPQLGMVRVDEDEFVVADLPGLIEYAHLGVGLGIQFLKHVERCRVLLHIVSMESEDPYKDYLTINNELVQYDEALKDRVQIVVANKMDTEDAEEKLKEFESKLNGIKVFPISALNREGLMALKYEIIRVLKTIPKFEPKQITKVYEFNENKDSDFVITKGDDGIFDITGEKVFILFNRTDFNNESAVKRFARQLRGIGIDEALREAGVQNGDIVRIFSYEFEYLE</sequence>
<dbReference type="InterPro" id="IPR005225">
    <property type="entry name" value="Small_GTP-bd"/>
</dbReference>
<dbReference type="EMBL" id="LR215050">
    <property type="protein sequence ID" value="VEU82629.1"/>
    <property type="molecule type" value="Genomic_DNA"/>
</dbReference>
<dbReference type="Pfam" id="PF01926">
    <property type="entry name" value="MMR_HSR1"/>
    <property type="match status" value="1"/>
</dbReference>
<dbReference type="Pfam" id="PF09269">
    <property type="entry name" value="DUF1967"/>
    <property type="match status" value="1"/>
</dbReference>
<dbReference type="InterPro" id="IPR031167">
    <property type="entry name" value="G_OBG"/>
</dbReference>
<dbReference type="InterPro" id="IPR014100">
    <property type="entry name" value="GTP-bd_Obg/CgtA"/>
</dbReference>
<dbReference type="InterPro" id="IPR015349">
    <property type="entry name" value="OCT_dom"/>
</dbReference>
<feature type="binding site" evidence="9">
    <location>
        <position position="173"/>
    </location>
    <ligand>
        <name>Mg(2+)</name>
        <dbReference type="ChEBI" id="CHEBI:18420"/>
    </ligand>
</feature>